<evidence type="ECO:0000256" key="3">
    <source>
        <dbReference type="ARBA" id="ARBA00022989"/>
    </source>
</evidence>
<feature type="region of interest" description="Disordered" evidence="7">
    <location>
        <begin position="546"/>
        <end position="604"/>
    </location>
</feature>
<proteinExistence type="inferred from homology"/>
<dbReference type="EMBL" id="JAWIZZ010000073">
    <property type="protein sequence ID" value="KAK5773598.1"/>
    <property type="molecule type" value="Genomic_DNA"/>
</dbReference>
<dbReference type="PANTHER" id="PTHR35779:SF1">
    <property type="entry name" value="PH-RESPONSE REGULATOR PROTEIN PALH_RIM21"/>
    <property type="match status" value="1"/>
</dbReference>
<evidence type="ECO:0000256" key="1">
    <source>
        <dbReference type="ARBA" id="ARBA00004141"/>
    </source>
</evidence>
<protein>
    <recommendedName>
        <fullName evidence="6">pH-response regulator protein palH/RIM21</fullName>
    </recommendedName>
</protein>
<feature type="compositionally biased region" description="Acidic residues" evidence="7">
    <location>
        <begin position="546"/>
        <end position="558"/>
    </location>
</feature>
<dbReference type="GO" id="GO:0005886">
    <property type="term" value="C:plasma membrane"/>
    <property type="evidence" value="ECO:0007669"/>
    <property type="project" value="TreeGrafter"/>
</dbReference>
<dbReference type="InterPro" id="IPR014844">
    <property type="entry name" value="PalH"/>
</dbReference>
<comment type="similarity">
    <text evidence="5">Belongs to the palH/RIM21 family.</text>
</comment>
<evidence type="ECO:0000256" key="4">
    <source>
        <dbReference type="ARBA" id="ARBA00023136"/>
    </source>
</evidence>
<dbReference type="PANTHER" id="PTHR35779">
    <property type="entry name" value="PH-RESPONSE REGULATOR PROTEIN PALH/RIM21"/>
    <property type="match status" value="1"/>
</dbReference>
<gene>
    <name evidence="9" type="ORF">RI543_005115</name>
</gene>
<accession>A0AAN7WJX6</accession>
<evidence type="ECO:0000313" key="9">
    <source>
        <dbReference type="EMBL" id="KAK5773598.1"/>
    </source>
</evidence>
<feature type="transmembrane region" description="Helical" evidence="8">
    <location>
        <begin position="248"/>
        <end position="270"/>
    </location>
</feature>
<evidence type="ECO:0000256" key="6">
    <source>
        <dbReference type="ARBA" id="ARBA00040155"/>
    </source>
</evidence>
<sequence length="614" mass="70352">MVDNIWRLSDSESIETYESCMGMNLGNGILISKDIPSPVLYSDNIHFQNFCYRDNPIYMATKYVGIPASYLPIAEQDWKQYISVKCSVGGNFTSGIYPLLVAYAANFVLTLFLTILAFIIIRPKPYLLVSTILKIGCLICTINIIITLNRVFKLLRDQHAHLSVTISSQIIDSLSHNVSIISLHFISLIMLQLCQVFIVMRTFERNKEKRIILFGGVILTIVTCVLWVTPHCASIIYHGQLNWDIFPVFVYLFRIAIETLYTCFIISFALRQSRFWLKNLQMIFLTLLTILSVLLLPGFFIADISNLWISQLGEVFDDACYISSTFLPWEWLKRLSNLQKAERAQSILGRPIYDNEQQNFAFAKYALRTQRVQQEPYDNYDDDDDDRIDHMTHESISFTGCSNTDTRSVNRRRASEDNTSELHYSNTLSPSFGGLSNRPIAGNSCYVMDDITADHESIDEINFNPKEKKSDLLKAKFSSAYNKFVLFTDHVILKNLGSESLSSTSNSDKANTSNKKKYQLIKRHIGLDKPPATYVYNTTDVVFDSDGSDGSDSSEDSNDFNNSHINSNNQGIENDPNDYDTNNTCDDHYSDRQPQQENLYYDQDFERDFGKHYY</sequence>
<organism evidence="9 10">
    <name type="scientific">Arxiozyma heterogenica</name>
    <dbReference type="NCBI Taxonomy" id="278026"/>
    <lineage>
        <taxon>Eukaryota</taxon>
        <taxon>Fungi</taxon>
        <taxon>Dikarya</taxon>
        <taxon>Ascomycota</taxon>
        <taxon>Saccharomycotina</taxon>
        <taxon>Saccharomycetes</taxon>
        <taxon>Saccharomycetales</taxon>
        <taxon>Saccharomycetaceae</taxon>
        <taxon>Arxiozyma</taxon>
    </lineage>
</organism>
<evidence type="ECO:0000256" key="7">
    <source>
        <dbReference type="SAM" id="MobiDB-lite"/>
    </source>
</evidence>
<evidence type="ECO:0000256" key="8">
    <source>
        <dbReference type="SAM" id="Phobius"/>
    </source>
</evidence>
<reference evidence="10" key="1">
    <citation type="submission" date="2023-07" db="EMBL/GenBank/DDBJ databases">
        <title>A draft genome of Kazachstania heterogenica Y-27499.</title>
        <authorList>
            <person name="Donic C."/>
            <person name="Kralova J.S."/>
            <person name="Fidel L."/>
            <person name="Ben-Dor S."/>
            <person name="Jung S."/>
        </authorList>
    </citation>
    <scope>NUCLEOTIDE SEQUENCE [LARGE SCALE GENOMIC DNA]</scope>
    <source>
        <strain evidence="10">Y27499</strain>
    </source>
</reference>
<keyword evidence="3 8" id="KW-1133">Transmembrane helix</keyword>
<keyword evidence="4 8" id="KW-0472">Membrane</keyword>
<keyword evidence="10" id="KW-1185">Reference proteome</keyword>
<evidence type="ECO:0000313" key="10">
    <source>
        <dbReference type="Proteomes" id="UP001306508"/>
    </source>
</evidence>
<feature type="transmembrane region" description="Helical" evidence="8">
    <location>
        <begin position="96"/>
        <end position="119"/>
    </location>
</feature>
<dbReference type="Pfam" id="PF08733">
    <property type="entry name" value="PalH"/>
    <property type="match status" value="1"/>
</dbReference>
<dbReference type="GO" id="GO:0071467">
    <property type="term" value="P:cellular response to pH"/>
    <property type="evidence" value="ECO:0007669"/>
    <property type="project" value="TreeGrafter"/>
</dbReference>
<feature type="compositionally biased region" description="Low complexity" evidence="7">
    <location>
        <begin position="559"/>
        <end position="569"/>
    </location>
</feature>
<dbReference type="AlphaFoldDB" id="A0AAN7WJX6"/>
<feature type="transmembrane region" description="Helical" evidence="8">
    <location>
        <begin position="178"/>
        <end position="199"/>
    </location>
</feature>
<comment type="caution">
    <text evidence="9">The sequence shown here is derived from an EMBL/GenBank/DDBJ whole genome shotgun (WGS) entry which is preliminary data.</text>
</comment>
<keyword evidence="2 8" id="KW-0812">Transmembrane</keyword>
<feature type="transmembrane region" description="Helical" evidence="8">
    <location>
        <begin position="211"/>
        <end position="228"/>
    </location>
</feature>
<feature type="transmembrane region" description="Helical" evidence="8">
    <location>
        <begin position="282"/>
        <end position="302"/>
    </location>
</feature>
<evidence type="ECO:0000256" key="2">
    <source>
        <dbReference type="ARBA" id="ARBA00022692"/>
    </source>
</evidence>
<evidence type="ECO:0000256" key="5">
    <source>
        <dbReference type="ARBA" id="ARBA00038109"/>
    </source>
</evidence>
<feature type="transmembrane region" description="Helical" evidence="8">
    <location>
        <begin position="126"/>
        <end position="146"/>
    </location>
</feature>
<name>A0AAN7WJX6_9SACH</name>
<comment type="subcellular location">
    <subcellularLocation>
        <location evidence="1">Membrane</location>
        <topology evidence="1">Multi-pass membrane protein</topology>
    </subcellularLocation>
</comment>
<dbReference type="Proteomes" id="UP001306508">
    <property type="component" value="Unassembled WGS sequence"/>
</dbReference>